<organism evidence="1 2">
    <name type="scientific">Sporofaciens musculi</name>
    <dbReference type="NCBI Taxonomy" id="2681861"/>
    <lineage>
        <taxon>Bacteria</taxon>
        <taxon>Bacillati</taxon>
        <taxon>Bacillota</taxon>
        <taxon>Clostridia</taxon>
        <taxon>Lachnospirales</taxon>
        <taxon>Lachnospiraceae</taxon>
        <taxon>Sporofaciens</taxon>
    </lineage>
</organism>
<keyword evidence="2" id="KW-1185">Reference proteome</keyword>
<reference evidence="1 2" key="1">
    <citation type="submission" date="2019-12" db="EMBL/GenBank/DDBJ databases">
        <title>Sporaefaciens musculi gen. nov., sp. nov., a novel bacterium isolated from the caecum of an obese mouse.</title>
        <authorList>
            <person name="Rasmussen T.S."/>
            <person name="Streidl T."/>
            <person name="Hitch T.C.A."/>
            <person name="Wortmann E."/>
            <person name="Deptula P."/>
            <person name="Hansen M."/>
            <person name="Nielsen D.S."/>
            <person name="Clavel T."/>
            <person name="Vogensen F.K."/>
        </authorList>
    </citation>
    <scope>NUCLEOTIDE SEQUENCE [LARGE SCALE GENOMIC DNA]</scope>
    <source>
        <strain evidence="1 2">WCA-9-b2</strain>
        <plasmid evidence="1">unnamed</plasmid>
    </source>
</reference>
<dbReference type="EMBL" id="WUQX01000003">
    <property type="protein sequence ID" value="MXP79212.1"/>
    <property type="molecule type" value="Genomic_DNA"/>
</dbReference>
<accession>A0A7X3SM52</accession>
<evidence type="ECO:0000313" key="2">
    <source>
        <dbReference type="Proteomes" id="UP000460412"/>
    </source>
</evidence>
<protein>
    <submittedName>
        <fullName evidence="1">Uncharacterized protein</fullName>
    </submittedName>
</protein>
<keyword evidence="1" id="KW-0614">Plasmid</keyword>
<comment type="caution">
    <text evidence="1">The sequence shown here is derived from an EMBL/GenBank/DDBJ whole genome shotgun (WGS) entry which is preliminary data.</text>
</comment>
<proteinExistence type="predicted"/>
<name>A0A7X3SM52_9FIRM</name>
<dbReference type="AlphaFoldDB" id="A0A7X3SM52"/>
<gene>
    <name evidence="1" type="ORF">GN277_29085</name>
</gene>
<sequence>MTRYNSMEVEVIKLGLRDIEDLGLSSKDALEKSVVWLRDKYETTGDVRYLDKAVWHIYAYLEMGYPYESGKAEFQAVLDALGEKEEEVFPKRSWGSKKVPLKKMRINQLLGKWNPGLHSMKISDAVEDIIEKTRNRQIGEYTYHCGRVIKQDGENTLWENTCKLYVRDEEVVFHNVNRGKYYILAE</sequence>
<dbReference type="RefSeq" id="WP_159757970.1">
    <property type="nucleotide sequence ID" value="NZ_WUQX01000003.1"/>
</dbReference>
<geneLocation type="plasmid" evidence="1">
    <name>unnamed</name>
</geneLocation>
<evidence type="ECO:0000313" key="1">
    <source>
        <dbReference type="EMBL" id="MXP79212.1"/>
    </source>
</evidence>
<dbReference type="Proteomes" id="UP000460412">
    <property type="component" value="Unassembled WGS sequence"/>
</dbReference>